<keyword evidence="2" id="KW-0695">RNA-directed DNA polymerase</keyword>
<gene>
    <name evidence="2" type="ORF">SHM7688_01453</name>
</gene>
<dbReference type="EMBL" id="CYPW01000011">
    <property type="protein sequence ID" value="CUH52013.1"/>
    <property type="molecule type" value="Genomic_DNA"/>
</dbReference>
<protein>
    <submittedName>
        <fullName evidence="2">Reverse transcriptase (RNA-dependent DNA polymerase)</fullName>
    </submittedName>
</protein>
<dbReference type="Pfam" id="PF00078">
    <property type="entry name" value="RVT_1"/>
    <property type="match status" value="1"/>
</dbReference>
<keyword evidence="2" id="KW-0808">Transferase</keyword>
<sequence length="356" mass="41579">MQSPKFQFLKSDIQDVFDVKLLREEWKKRTKPQIRKQLVFDAIEYRDIDQDLTRLLHRFRREVSEGNYVVRMPKRYLTEKSRGLCRQMTLIHPRDLLVLERLSRSVYFELRRKAPSKSAFFEPDDGKFAKGFKQSDFEYGSFASWKKFQKSIFGFAKENDFIVITDVANFYDFINFQHLRNIVSSLAEIRESTLDLLIHVLNRLTWTPDFMPLTQVGMPQIETSATRVLANAMLYEVDKLCEHSAVSNYARFMDDMDVGVESIQKAKAIVRDMDLTLQSRQLRLNSSKTQILSQKDAFKHFCISENLSLNRIETFVEKGRFLKFASRILTAKYEAWLDRSVAGGPGENSLFIKGNG</sequence>
<name>A0A0P1EP31_9RHOB</name>
<keyword evidence="2" id="KW-0548">Nucleotidyltransferase</keyword>
<proteinExistence type="predicted"/>
<feature type="domain" description="Reverse transcriptase" evidence="1">
    <location>
        <begin position="156"/>
        <end position="299"/>
    </location>
</feature>
<dbReference type="GO" id="GO:0003964">
    <property type="term" value="F:RNA-directed DNA polymerase activity"/>
    <property type="evidence" value="ECO:0007669"/>
    <property type="project" value="UniProtKB-KW"/>
</dbReference>
<evidence type="ECO:0000313" key="2">
    <source>
        <dbReference type="EMBL" id="CUH52013.1"/>
    </source>
</evidence>
<dbReference type="Proteomes" id="UP000054823">
    <property type="component" value="Unassembled WGS sequence"/>
</dbReference>
<dbReference type="CDD" id="cd01646">
    <property type="entry name" value="RT_Bac_retron_I"/>
    <property type="match status" value="1"/>
</dbReference>
<keyword evidence="3" id="KW-1185">Reference proteome</keyword>
<dbReference type="AlphaFoldDB" id="A0A0P1EP31"/>
<reference evidence="2 3" key="1">
    <citation type="submission" date="2015-09" db="EMBL/GenBank/DDBJ databases">
        <authorList>
            <consortium name="Swine Surveillance"/>
        </authorList>
    </citation>
    <scope>NUCLEOTIDE SEQUENCE [LARGE SCALE GENOMIC DNA]</scope>
    <source>
        <strain evidence="2 3">CECT 7688</strain>
    </source>
</reference>
<evidence type="ECO:0000259" key="1">
    <source>
        <dbReference type="Pfam" id="PF00078"/>
    </source>
</evidence>
<accession>A0A0P1EP31</accession>
<evidence type="ECO:0000313" key="3">
    <source>
        <dbReference type="Proteomes" id="UP000054823"/>
    </source>
</evidence>
<dbReference type="InterPro" id="IPR000477">
    <property type="entry name" value="RT_dom"/>
</dbReference>
<organism evidence="2 3">
    <name type="scientific">Shimia marina</name>
    <dbReference type="NCBI Taxonomy" id="321267"/>
    <lineage>
        <taxon>Bacteria</taxon>
        <taxon>Pseudomonadati</taxon>
        <taxon>Pseudomonadota</taxon>
        <taxon>Alphaproteobacteria</taxon>
        <taxon>Rhodobacterales</taxon>
        <taxon>Roseobacteraceae</taxon>
    </lineage>
</organism>